<evidence type="ECO:0000256" key="1">
    <source>
        <dbReference type="SAM" id="Phobius"/>
    </source>
</evidence>
<name>A0A3F3H3K0_9LACO</name>
<reference evidence="2 3" key="1">
    <citation type="journal article" date="2015" name="BMC Genomics">
        <title>Comparative genomics of Fructobacillus spp. and Leuconostoc spp. reveals niche-specific evolution of Fructobacillus spp.</title>
        <authorList>
            <person name="Endo A."/>
            <person name="Tanizawa Y."/>
            <person name="Tanaka N."/>
            <person name="Maeno S."/>
            <person name="Kumar H."/>
            <person name="Shiwa Y."/>
            <person name="Okada S."/>
            <person name="Yoshikawa H."/>
            <person name="Dicks L."/>
            <person name="Nakagawa J."/>
            <person name="Arita M."/>
        </authorList>
    </citation>
    <scope>NUCLEOTIDE SEQUENCE [LARGE SCALE GENOMIC DNA]</scope>
    <source>
        <strain evidence="2 3">DSM 15468</strain>
    </source>
</reference>
<evidence type="ECO:0000313" key="3">
    <source>
        <dbReference type="Proteomes" id="UP000061227"/>
    </source>
</evidence>
<evidence type="ECO:0000313" key="2">
    <source>
        <dbReference type="EMBL" id="GAP02998.1"/>
    </source>
</evidence>
<evidence type="ECO:0008006" key="4">
    <source>
        <dbReference type="Google" id="ProtNLM"/>
    </source>
</evidence>
<keyword evidence="1" id="KW-0472">Membrane</keyword>
<dbReference type="RefSeq" id="WP_059378223.1">
    <property type="nucleotide sequence ID" value="NZ_DF968065.1"/>
</dbReference>
<dbReference type="OrthoDB" id="2146420at2"/>
<sequence>MTVGEISLLIFALAFLLLVVFIGIFLLRLTRSVTVLTDDIDTLTRSSNEVLANTNILLDDVNDKLATLDVTVQTAAELSETVSDLNSSVRKASTNLSGLGTLSKAGATFALTRFLNLFGKKDKK</sequence>
<keyword evidence="1" id="KW-0812">Transmembrane</keyword>
<dbReference type="STRING" id="220714.SAMN05660469_1170"/>
<keyword evidence="1" id="KW-1133">Transmembrane helix</keyword>
<dbReference type="InterPro" id="IPR009293">
    <property type="entry name" value="UPF0478"/>
</dbReference>
<dbReference type="EMBL" id="DF968065">
    <property type="protein sequence ID" value="GAP02998.1"/>
    <property type="molecule type" value="Genomic_DNA"/>
</dbReference>
<accession>A0A3F3H3K0</accession>
<dbReference type="AlphaFoldDB" id="A0A3F3H3K0"/>
<dbReference type="Pfam" id="PF06103">
    <property type="entry name" value="DUF948"/>
    <property type="match status" value="1"/>
</dbReference>
<feature type="transmembrane region" description="Helical" evidence="1">
    <location>
        <begin position="6"/>
        <end position="27"/>
    </location>
</feature>
<keyword evidence="3" id="KW-1185">Reference proteome</keyword>
<dbReference type="PANTHER" id="PTHR40070:SF1">
    <property type="entry name" value="UPF0478 PROTEIN YTXG"/>
    <property type="match status" value="1"/>
</dbReference>
<dbReference type="PANTHER" id="PTHR40070">
    <property type="entry name" value="UPF0478 PROTEIN YTXG"/>
    <property type="match status" value="1"/>
</dbReference>
<gene>
    <name evidence="2" type="ORF">FPFC_031840</name>
</gene>
<protein>
    <recommendedName>
        <fullName evidence="4">Methyl-accepting chemotaxis-like protein</fullName>
    </recommendedName>
</protein>
<dbReference type="Proteomes" id="UP000061227">
    <property type="component" value="Unassembled WGS sequence"/>
</dbReference>
<proteinExistence type="predicted"/>
<organism evidence="2 3">
    <name type="scientific">Fructobacillus pseudoficulneus</name>
    <dbReference type="NCBI Taxonomy" id="220714"/>
    <lineage>
        <taxon>Bacteria</taxon>
        <taxon>Bacillati</taxon>
        <taxon>Bacillota</taxon>
        <taxon>Bacilli</taxon>
        <taxon>Lactobacillales</taxon>
        <taxon>Lactobacillaceae</taxon>
        <taxon>Fructobacillus</taxon>
    </lineage>
</organism>